<keyword evidence="2 4" id="KW-0808">Transferase</keyword>
<gene>
    <name evidence="4" type="primary">tgt</name>
    <name evidence="6" type="ORF">A3A33_04355</name>
</gene>
<comment type="similarity">
    <text evidence="4">Belongs to the queuine tRNA-ribosyltransferase family.</text>
</comment>
<feature type="binding site" evidence="4">
    <location>
        <position position="161"/>
    </location>
    <ligand>
        <name>substrate</name>
    </ligand>
</feature>
<evidence type="ECO:0000256" key="4">
    <source>
        <dbReference type="HAMAP-Rule" id="MF_00168"/>
    </source>
</evidence>
<feature type="binding site" evidence="4">
    <location>
        <position position="342"/>
    </location>
    <ligand>
        <name>Zn(2+)</name>
        <dbReference type="ChEBI" id="CHEBI:29105"/>
    </ligand>
</feature>
<comment type="cofactor">
    <cofactor evidence="4">
        <name>Zn(2+)</name>
        <dbReference type="ChEBI" id="CHEBI:29105"/>
    </cofactor>
    <text evidence="4">Binds 1 zinc ion per subunit.</text>
</comment>
<dbReference type="GO" id="GO:0046872">
    <property type="term" value="F:metal ion binding"/>
    <property type="evidence" value="ECO:0007669"/>
    <property type="project" value="UniProtKB-KW"/>
</dbReference>
<evidence type="ECO:0000313" key="7">
    <source>
        <dbReference type="Proteomes" id="UP000179047"/>
    </source>
</evidence>
<feature type="active site" description="Proton acceptor" evidence="4">
    <location>
        <position position="91"/>
    </location>
</feature>
<dbReference type="Gene3D" id="3.20.20.105">
    <property type="entry name" value="Queuine tRNA-ribosyltransferase-like"/>
    <property type="match status" value="1"/>
</dbReference>
<dbReference type="GO" id="GO:0005829">
    <property type="term" value="C:cytosol"/>
    <property type="evidence" value="ECO:0007669"/>
    <property type="project" value="TreeGrafter"/>
</dbReference>
<dbReference type="STRING" id="1802701.A3A33_04355"/>
<feature type="binding site" evidence="4">
    <location>
        <position position="368"/>
    </location>
    <ligand>
        <name>Zn(2+)</name>
        <dbReference type="ChEBI" id="CHEBI:29105"/>
    </ligand>
</feature>
<dbReference type="EMBL" id="MGKP01000003">
    <property type="protein sequence ID" value="OGN29696.1"/>
    <property type="molecule type" value="Genomic_DNA"/>
</dbReference>
<dbReference type="EC" id="2.4.2.29" evidence="4"/>
<evidence type="ECO:0000259" key="5">
    <source>
        <dbReference type="Pfam" id="PF01702"/>
    </source>
</evidence>
<feature type="binding site" evidence="4">
    <location>
        <position position="337"/>
    </location>
    <ligand>
        <name>Zn(2+)</name>
        <dbReference type="ChEBI" id="CHEBI:29105"/>
    </ligand>
</feature>
<feature type="binding site" evidence="4">
    <location>
        <position position="232"/>
    </location>
    <ligand>
        <name>substrate</name>
    </ligand>
</feature>
<dbReference type="SUPFAM" id="SSF51713">
    <property type="entry name" value="tRNA-guanine transglycosylase"/>
    <property type="match status" value="1"/>
</dbReference>
<feature type="binding site" evidence="4">
    <location>
        <begin position="91"/>
        <end position="95"/>
    </location>
    <ligand>
        <name>substrate</name>
    </ligand>
</feature>
<keyword evidence="4" id="KW-0479">Metal-binding</keyword>
<keyword evidence="4" id="KW-0862">Zinc</keyword>
<dbReference type="InterPro" id="IPR004803">
    <property type="entry name" value="TGT"/>
</dbReference>
<dbReference type="InterPro" id="IPR050076">
    <property type="entry name" value="ArchSynthase1/Queuine_TRR"/>
</dbReference>
<feature type="binding site" evidence="4">
    <location>
        <position position="205"/>
    </location>
    <ligand>
        <name>substrate</name>
    </ligand>
</feature>
<feature type="region of interest" description="RNA binding; important for wobble base 34 recognition" evidence="4">
    <location>
        <begin position="288"/>
        <end position="292"/>
    </location>
</feature>
<feature type="active site" description="Nucleophile" evidence="4">
    <location>
        <position position="283"/>
    </location>
</feature>
<keyword evidence="4" id="KW-0671">Queuosine biosynthesis</keyword>
<proteinExistence type="inferred from homology"/>
<sequence>MSFEILKKNMKSKARLGLLTTPHGDIHTPAFMPIGTKATVKTLSNDELIMVNAEVILANTYHLWLSPGDELIAKAGGLHKFMNWDRPIMTDSGGFQLFSLGEKAQTQRRLNADERGLFNVKINEDGVKFQSSVDGSSHVLTPEKSVAIQRNLGSDITVVLDEFTGDINNYEKVKSTVERTTRWGKRAREAFLSGETAQLQYAVVQGGMFEDLRKESALSLCSLDFEGYCIGGVAVGGETSEEQYRAVDMSVPYLPDDKPRHLLGVGTPEQIIAAVARGIDTFDCVIPTREARHGRAYIQISNSQLPISNQFSNFNYQTIDIAKTIYKEDFSPLDASCDCYTCTHHTRAYIHHLFRNSEMLGLRLLSLHNVRFYLRLMESIRTAIANGNFNDIL</sequence>
<keyword evidence="3 4" id="KW-0819">tRNA processing</keyword>
<feature type="region of interest" description="RNA binding" evidence="4">
    <location>
        <begin position="264"/>
        <end position="270"/>
    </location>
</feature>
<comment type="function">
    <text evidence="4">Catalyzes the base-exchange of a guanine (G) residue with the queuine precursor 7-aminomethyl-7-deazaguanine (PreQ1) at position 34 (anticodon wobble position) in tRNAs with GU(N) anticodons (tRNA-Asp, -Asn, -His and -Tyr). Catalysis occurs through a double-displacement mechanism. The nucleophile active site attacks the C1' of nucleotide 34 to detach the guanine base from the RNA, forming a covalent enzyme-RNA intermediate. The proton acceptor active site deprotonates the incoming PreQ1, allowing a nucleophilic attack on the C1' of the ribose to form the product. After dissociation, two additional enzymatic reactions on the tRNA convert PreQ1 to queuine (Q), resulting in the hypermodified nucleoside queuosine (7-(((4,5-cis-dihydroxy-2-cyclopenten-1-yl)amino)methyl)-7-deazaguanosine).</text>
</comment>
<evidence type="ECO:0000313" key="6">
    <source>
        <dbReference type="EMBL" id="OGN29696.1"/>
    </source>
</evidence>
<dbReference type="NCBIfam" id="TIGR00430">
    <property type="entry name" value="Q_tRNA_tgt"/>
    <property type="match status" value="1"/>
</dbReference>
<dbReference type="GO" id="GO:0008479">
    <property type="term" value="F:tRNA-guanosine(34) queuine transglycosylase activity"/>
    <property type="evidence" value="ECO:0007669"/>
    <property type="project" value="UniProtKB-UniRule"/>
</dbReference>
<comment type="pathway">
    <text evidence="4">tRNA modification; tRNA-queuosine biosynthesis.</text>
</comment>
<feature type="domain" description="tRNA-guanine(15) transglycosylase-like" evidence="5">
    <location>
        <begin position="13"/>
        <end position="391"/>
    </location>
</feature>
<accession>A0A1F8GYH9</accession>
<dbReference type="InterPro" id="IPR002616">
    <property type="entry name" value="tRNA_ribo_trans-like"/>
</dbReference>
<reference evidence="6 7" key="1">
    <citation type="journal article" date="2016" name="Nat. Commun.">
        <title>Thousands of microbial genomes shed light on interconnected biogeochemical processes in an aquifer system.</title>
        <authorList>
            <person name="Anantharaman K."/>
            <person name="Brown C.T."/>
            <person name="Hug L.A."/>
            <person name="Sharon I."/>
            <person name="Castelle C.J."/>
            <person name="Probst A.J."/>
            <person name="Thomas B.C."/>
            <person name="Singh A."/>
            <person name="Wilkins M.J."/>
            <person name="Karaoz U."/>
            <person name="Brodie E.L."/>
            <person name="Williams K.H."/>
            <person name="Hubbard S.S."/>
            <person name="Banfield J.F."/>
        </authorList>
    </citation>
    <scope>NUCLEOTIDE SEQUENCE [LARGE SCALE GENOMIC DNA]</scope>
</reference>
<evidence type="ECO:0000256" key="3">
    <source>
        <dbReference type="ARBA" id="ARBA00022694"/>
    </source>
</evidence>
<dbReference type="NCBIfam" id="TIGR00449">
    <property type="entry name" value="tgt_general"/>
    <property type="match status" value="1"/>
</dbReference>
<comment type="caution">
    <text evidence="6">The sequence shown here is derived from an EMBL/GenBank/DDBJ whole genome shotgun (WGS) entry which is preliminary data.</text>
</comment>
<evidence type="ECO:0000256" key="2">
    <source>
        <dbReference type="ARBA" id="ARBA00022679"/>
    </source>
</evidence>
<feature type="binding site" evidence="4">
    <location>
        <position position="339"/>
    </location>
    <ligand>
        <name>Zn(2+)</name>
        <dbReference type="ChEBI" id="CHEBI:29105"/>
    </ligand>
</feature>
<protein>
    <recommendedName>
        <fullName evidence="4">Queuine tRNA-ribosyltransferase</fullName>
        <ecNumber evidence="4">2.4.2.29</ecNumber>
    </recommendedName>
    <alternativeName>
        <fullName evidence="4">Guanine insertion enzyme</fullName>
    </alternativeName>
    <alternativeName>
        <fullName evidence="4">tRNA-guanine transglycosylase</fullName>
    </alternativeName>
</protein>
<dbReference type="UniPathway" id="UPA00392"/>
<name>A0A1F8GYH9_9BACT</name>
<evidence type="ECO:0000256" key="1">
    <source>
        <dbReference type="ARBA" id="ARBA00022676"/>
    </source>
</evidence>
<dbReference type="HAMAP" id="MF_00168">
    <property type="entry name" value="Q_tRNA_Tgt"/>
    <property type="match status" value="1"/>
</dbReference>
<dbReference type="InterPro" id="IPR036511">
    <property type="entry name" value="TGT-like_sf"/>
</dbReference>
<dbReference type="AlphaFoldDB" id="A0A1F8GYH9"/>
<dbReference type="PANTHER" id="PTHR46499">
    <property type="entry name" value="QUEUINE TRNA-RIBOSYLTRANSFERASE"/>
    <property type="match status" value="1"/>
</dbReference>
<dbReference type="Pfam" id="PF01702">
    <property type="entry name" value="TGT"/>
    <property type="match status" value="1"/>
</dbReference>
<dbReference type="PANTHER" id="PTHR46499:SF1">
    <property type="entry name" value="QUEUINE TRNA-RIBOSYLTRANSFERASE"/>
    <property type="match status" value="1"/>
</dbReference>
<dbReference type="Proteomes" id="UP000179047">
    <property type="component" value="Unassembled WGS sequence"/>
</dbReference>
<comment type="catalytic activity">
    <reaction evidence="4">
        <text>7-aminomethyl-7-carbaguanine + guanosine(34) in tRNA = 7-aminomethyl-7-carbaguanosine(34) in tRNA + guanine</text>
        <dbReference type="Rhea" id="RHEA:24104"/>
        <dbReference type="Rhea" id="RHEA-COMP:10341"/>
        <dbReference type="Rhea" id="RHEA-COMP:10342"/>
        <dbReference type="ChEBI" id="CHEBI:16235"/>
        <dbReference type="ChEBI" id="CHEBI:58703"/>
        <dbReference type="ChEBI" id="CHEBI:74269"/>
        <dbReference type="ChEBI" id="CHEBI:82833"/>
        <dbReference type="EC" id="2.4.2.29"/>
    </reaction>
</comment>
<dbReference type="GO" id="GO:0008616">
    <property type="term" value="P:tRNA queuosine(34) biosynthetic process"/>
    <property type="evidence" value="ECO:0007669"/>
    <property type="project" value="UniProtKB-UniRule"/>
</dbReference>
<comment type="subunit">
    <text evidence="4">Homodimer. Within each dimer, one monomer is responsible for RNA recognition and catalysis, while the other monomer binds to the replacement base PreQ1.</text>
</comment>
<keyword evidence="1 4" id="KW-0328">Glycosyltransferase</keyword>
<organism evidence="6 7">
    <name type="scientific">Candidatus Yanofskybacteria bacterium RIFCSPLOWO2_01_FULL_49_25</name>
    <dbReference type="NCBI Taxonomy" id="1802701"/>
    <lineage>
        <taxon>Bacteria</taxon>
        <taxon>Candidatus Yanofskyibacteriota</taxon>
    </lineage>
</organism>